<organism evidence="2 3">
    <name type="scientific">Candidatus Edwardsbacteria bacterium GWF2_54_11</name>
    <dbReference type="NCBI Taxonomy" id="1817851"/>
    <lineage>
        <taxon>Bacteria</taxon>
        <taxon>Candidatus Edwardsiibacteriota</taxon>
    </lineage>
</organism>
<comment type="caution">
    <text evidence="2">The sequence shown here is derived from an EMBL/GenBank/DDBJ whole genome shotgun (WGS) entry which is preliminary data.</text>
</comment>
<protein>
    <submittedName>
        <fullName evidence="2">Uncharacterized protein</fullName>
    </submittedName>
</protein>
<keyword evidence="1" id="KW-0812">Transmembrane</keyword>
<evidence type="ECO:0000313" key="3">
    <source>
        <dbReference type="Proteomes" id="UP000177230"/>
    </source>
</evidence>
<dbReference type="EMBL" id="MFFM01000042">
    <property type="protein sequence ID" value="OGF09343.1"/>
    <property type="molecule type" value="Genomic_DNA"/>
</dbReference>
<reference evidence="2 3" key="1">
    <citation type="journal article" date="2016" name="Nat. Commun.">
        <title>Thousands of microbial genomes shed light on interconnected biogeochemical processes in an aquifer system.</title>
        <authorList>
            <person name="Anantharaman K."/>
            <person name="Brown C.T."/>
            <person name="Hug L.A."/>
            <person name="Sharon I."/>
            <person name="Castelle C.J."/>
            <person name="Probst A.J."/>
            <person name="Thomas B.C."/>
            <person name="Singh A."/>
            <person name="Wilkins M.J."/>
            <person name="Karaoz U."/>
            <person name="Brodie E.L."/>
            <person name="Williams K.H."/>
            <person name="Hubbard S.S."/>
            <person name="Banfield J.F."/>
        </authorList>
    </citation>
    <scope>NUCLEOTIDE SEQUENCE [LARGE SCALE GENOMIC DNA]</scope>
</reference>
<keyword evidence="1" id="KW-0472">Membrane</keyword>
<name>A0A1F5R5P6_9BACT</name>
<feature type="transmembrane region" description="Helical" evidence="1">
    <location>
        <begin position="73"/>
        <end position="94"/>
    </location>
</feature>
<evidence type="ECO:0000313" key="2">
    <source>
        <dbReference type="EMBL" id="OGF09343.1"/>
    </source>
</evidence>
<accession>A0A1F5R5P6</accession>
<dbReference type="Proteomes" id="UP000177230">
    <property type="component" value="Unassembled WGS sequence"/>
</dbReference>
<keyword evidence="1" id="KW-1133">Transmembrane helix</keyword>
<gene>
    <name evidence="2" type="ORF">A2024_08650</name>
</gene>
<dbReference type="AlphaFoldDB" id="A0A1F5R5P6"/>
<evidence type="ECO:0000256" key="1">
    <source>
        <dbReference type="SAM" id="Phobius"/>
    </source>
</evidence>
<sequence>MSIIKKEDSPAIIRTSDPGWLDRALKSYRDRLPFHFTDDANLGITESDLVSAVSLIRRAGRTGKASWKEISQILTGMGLSGVGIWLIAASIASPEPTSKLWILLAGGVVLITTGGLSILKALGQKWQVHAKYGKQEIMVSPGDDN</sequence>
<proteinExistence type="predicted"/>
<feature type="transmembrane region" description="Helical" evidence="1">
    <location>
        <begin position="100"/>
        <end position="122"/>
    </location>
</feature>